<dbReference type="SUPFAM" id="SSF47757">
    <property type="entry name" value="Chemotaxis receptor methyltransferase CheR, N-terminal domain"/>
    <property type="match status" value="1"/>
</dbReference>
<evidence type="ECO:0000256" key="3">
    <source>
        <dbReference type="ARBA" id="ARBA00022603"/>
    </source>
</evidence>
<dbReference type="InterPro" id="IPR029063">
    <property type="entry name" value="SAM-dependent_MTases_sf"/>
</dbReference>
<evidence type="ECO:0000313" key="7">
    <source>
        <dbReference type="EMBL" id="ACR11004.1"/>
    </source>
</evidence>
<name>C5BLL3_TERTT</name>
<keyword evidence="3 7" id="KW-0489">Methyltransferase</keyword>
<protein>
    <recommendedName>
        <fullName evidence="2">protein-glutamate O-methyltransferase</fullName>
        <ecNumber evidence="2">2.1.1.80</ecNumber>
    </recommendedName>
</protein>
<comment type="catalytic activity">
    <reaction evidence="1">
        <text>L-glutamyl-[protein] + S-adenosyl-L-methionine = [protein]-L-glutamate 5-O-methyl ester + S-adenosyl-L-homocysteine</text>
        <dbReference type="Rhea" id="RHEA:24452"/>
        <dbReference type="Rhea" id="RHEA-COMP:10208"/>
        <dbReference type="Rhea" id="RHEA-COMP:10311"/>
        <dbReference type="ChEBI" id="CHEBI:29973"/>
        <dbReference type="ChEBI" id="CHEBI:57856"/>
        <dbReference type="ChEBI" id="CHEBI:59789"/>
        <dbReference type="ChEBI" id="CHEBI:82795"/>
        <dbReference type="EC" id="2.1.1.80"/>
    </reaction>
</comment>
<dbReference type="InterPro" id="IPR022642">
    <property type="entry name" value="CheR_C"/>
</dbReference>
<keyword evidence="5" id="KW-0949">S-adenosyl-L-methionine</keyword>
<dbReference type="EMBL" id="CP001614">
    <property type="protein sequence ID" value="ACR11004.1"/>
    <property type="molecule type" value="Genomic_DNA"/>
</dbReference>
<dbReference type="Gene3D" id="3.40.50.150">
    <property type="entry name" value="Vaccinia Virus protein VP39"/>
    <property type="match status" value="1"/>
</dbReference>
<dbReference type="KEGG" id="ttu:TERTU_0235"/>
<dbReference type="InterPro" id="IPR022641">
    <property type="entry name" value="CheR_N"/>
</dbReference>
<dbReference type="HOGENOM" id="CLU_025854_0_0_6"/>
<dbReference type="RefSeq" id="WP_015817116.1">
    <property type="nucleotide sequence ID" value="NC_012997.1"/>
</dbReference>
<dbReference type="InterPro" id="IPR000780">
    <property type="entry name" value="CheR_MeTrfase"/>
</dbReference>
<organism evidence="7 8">
    <name type="scientific">Teredinibacter turnerae (strain ATCC 39867 / T7901)</name>
    <dbReference type="NCBI Taxonomy" id="377629"/>
    <lineage>
        <taxon>Bacteria</taxon>
        <taxon>Pseudomonadati</taxon>
        <taxon>Pseudomonadota</taxon>
        <taxon>Gammaproteobacteria</taxon>
        <taxon>Cellvibrionales</taxon>
        <taxon>Cellvibrionaceae</taxon>
        <taxon>Teredinibacter</taxon>
    </lineage>
</organism>
<accession>C5BLL3</accession>
<dbReference type="SUPFAM" id="SSF53335">
    <property type="entry name" value="S-adenosyl-L-methionine-dependent methyltransferases"/>
    <property type="match status" value="1"/>
</dbReference>
<reference evidence="7 8" key="1">
    <citation type="journal article" date="2009" name="PLoS ONE">
        <title>The complete genome of Teredinibacter turnerae T7901: an intracellular endosymbiont of marine wood-boring bivalves (shipworms).</title>
        <authorList>
            <person name="Yang J.C."/>
            <person name="Madupu R."/>
            <person name="Durkin A.S."/>
            <person name="Ekborg N.A."/>
            <person name="Pedamallu C.S."/>
            <person name="Hostetler J.B."/>
            <person name="Radune D."/>
            <person name="Toms B.S."/>
            <person name="Henrissat B."/>
            <person name="Coutinho P.M."/>
            <person name="Schwarz S."/>
            <person name="Field L."/>
            <person name="Trindade-Silva A.E."/>
            <person name="Soares C.A.G."/>
            <person name="Elshahawi S."/>
            <person name="Hanora A."/>
            <person name="Schmidt E.W."/>
            <person name="Haygood M.G."/>
            <person name="Posfai J."/>
            <person name="Benner J."/>
            <person name="Madinger C."/>
            <person name="Nove J."/>
            <person name="Anton B."/>
            <person name="Chaudhary K."/>
            <person name="Foster J."/>
            <person name="Holman A."/>
            <person name="Kumar S."/>
            <person name="Lessard P.A."/>
            <person name="Luyten Y.A."/>
            <person name="Slatko B."/>
            <person name="Wood N."/>
            <person name="Wu B."/>
            <person name="Teplitski M."/>
            <person name="Mougous J.D."/>
            <person name="Ward N."/>
            <person name="Eisen J.A."/>
            <person name="Badger J.H."/>
            <person name="Distel D.L."/>
        </authorList>
    </citation>
    <scope>NUCLEOTIDE SEQUENCE [LARGE SCALE GENOMIC DNA]</scope>
    <source>
        <strain evidence="8">ATCC 39867 / T7901</strain>
    </source>
</reference>
<dbReference type="PROSITE" id="PS50123">
    <property type="entry name" value="CHER"/>
    <property type="match status" value="1"/>
</dbReference>
<evidence type="ECO:0000256" key="4">
    <source>
        <dbReference type="ARBA" id="ARBA00022679"/>
    </source>
</evidence>
<evidence type="ECO:0000256" key="5">
    <source>
        <dbReference type="ARBA" id="ARBA00022691"/>
    </source>
</evidence>
<keyword evidence="4 7" id="KW-0808">Transferase</keyword>
<evidence type="ECO:0000256" key="1">
    <source>
        <dbReference type="ARBA" id="ARBA00001541"/>
    </source>
</evidence>
<dbReference type="GO" id="GO:0008983">
    <property type="term" value="F:protein-glutamate O-methyltransferase activity"/>
    <property type="evidence" value="ECO:0007669"/>
    <property type="project" value="UniProtKB-EC"/>
</dbReference>
<dbReference type="SMART" id="SM00138">
    <property type="entry name" value="MeTrc"/>
    <property type="match status" value="1"/>
</dbReference>
<sequence length="285" mass="32871">MIWSLQAAPDLTDKQFAQWSKLLEDRAGICLSDQQRVFLQTQVTMRMRELGQTDYSQYYNRVVDGVSGMIEWAVLIDRLVVKETSFFRHRPSIDFVRGYLQNQINNKTLKGSFDIWSVGCSSGEEPYTLSMVLNDCFSLAQLDPYYGVIATDISRAALGIARSGVYPQRKVEMLEPHVRQRYFKQLENGRYQIDPELKQRVCFNHANVLNINEMPGIDQNVIFCQNLLIYFRRWLRHEIMNAFVDHLKPGGVLVVGLGEVVDWSHPDMVRAPVDDVQAYIRKAAV</sequence>
<dbReference type="InterPro" id="IPR050903">
    <property type="entry name" value="Bact_Chemotaxis_MeTrfase"/>
</dbReference>
<dbReference type="Proteomes" id="UP000009080">
    <property type="component" value="Chromosome"/>
</dbReference>
<keyword evidence="8" id="KW-1185">Reference proteome</keyword>
<dbReference type="eggNOG" id="COG1352">
    <property type="taxonomic scope" value="Bacteria"/>
</dbReference>
<dbReference type="AlphaFoldDB" id="C5BLL3"/>
<dbReference type="PANTHER" id="PTHR24422">
    <property type="entry name" value="CHEMOTAXIS PROTEIN METHYLTRANSFERASE"/>
    <property type="match status" value="1"/>
</dbReference>
<dbReference type="Pfam" id="PF01739">
    <property type="entry name" value="CheR"/>
    <property type="match status" value="1"/>
</dbReference>
<evidence type="ECO:0000256" key="2">
    <source>
        <dbReference type="ARBA" id="ARBA00012534"/>
    </source>
</evidence>
<dbReference type="PANTHER" id="PTHR24422:SF19">
    <property type="entry name" value="CHEMOTAXIS PROTEIN METHYLTRANSFERASE"/>
    <property type="match status" value="1"/>
</dbReference>
<dbReference type="PRINTS" id="PR00996">
    <property type="entry name" value="CHERMTFRASE"/>
</dbReference>
<gene>
    <name evidence="7" type="primary">cheR_1</name>
    <name evidence="7" type="ordered locus">TERTU_0235</name>
</gene>
<evidence type="ECO:0000313" key="8">
    <source>
        <dbReference type="Proteomes" id="UP000009080"/>
    </source>
</evidence>
<dbReference type="STRING" id="377629.TERTU_0235"/>
<evidence type="ECO:0000259" key="6">
    <source>
        <dbReference type="PROSITE" id="PS50123"/>
    </source>
</evidence>
<proteinExistence type="predicted"/>
<dbReference type="EC" id="2.1.1.80" evidence="2"/>
<feature type="domain" description="CheR-type methyltransferase" evidence="6">
    <location>
        <begin position="4"/>
        <end position="261"/>
    </location>
</feature>
<dbReference type="GO" id="GO:0032259">
    <property type="term" value="P:methylation"/>
    <property type="evidence" value="ECO:0007669"/>
    <property type="project" value="UniProtKB-KW"/>
</dbReference>
<dbReference type="InterPro" id="IPR036804">
    <property type="entry name" value="CheR_N_sf"/>
</dbReference>
<dbReference type="OrthoDB" id="9816309at2"/>
<dbReference type="Gene3D" id="1.10.155.10">
    <property type="entry name" value="Chemotaxis receptor methyltransferase CheR, N-terminal domain"/>
    <property type="match status" value="1"/>
</dbReference>
<dbReference type="Pfam" id="PF03705">
    <property type="entry name" value="CheR_N"/>
    <property type="match status" value="1"/>
</dbReference>